<dbReference type="EMBL" id="JAERRI010000008">
    <property type="protein sequence ID" value="MBL1090836.1"/>
    <property type="molecule type" value="Genomic_DNA"/>
</dbReference>
<gene>
    <name evidence="5" type="ORF">JK360_15750</name>
</gene>
<sequence>MKTGTGTLDDVDHGLVHALQIDGRAPFRLIGEALGVSESTVARRYRRLRSAGTLRVAGTLNGARLGHHAWTIRLRCTPDAAGPLATALAARTDTSYVHLLSGGTEISCSAQTPTADESEALLLHKLPRTARVTSVSAHLLLDHYALPNTWAGPARLTPEQTALLAPPGPLAGGADDAAGEAGPCGGALVGPADRPLFDVLARDGRAGYPELAAAAGCSESTARRRVAALRRAGVLTFLVDIPPAALGFRAEARLWMSVRPSRLTAVAAAMAEHPEVSLVALTTGPTNLLAAVNCRDSVDLARYLTGRIAALDAIRSIETAPVIRTVKRAGALLPRPAR</sequence>
<evidence type="ECO:0000256" key="3">
    <source>
        <dbReference type="ARBA" id="ARBA00023163"/>
    </source>
</evidence>
<dbReference type="InterPro" id="IPR000485">
    <property type="entry name" value="AsnC-type_HTH_dom"/>
</dbReference>
<dbReference type="InterPro" id="IPR019887">
    <property type="entry name" value="Tscrpt_reg_AsnC/Lrp_C"/>
</dbReference>
<dbReference type="Gene3D" id="3.30.70.920">
    <property type="match status" value="1"/>
</dbReference>
<dbReference type="SMART" id="SM00344">
    <property type="entry name" value="HTH_ASNC"/>
    <property type="match status" value="2"/>
</dbReference>
<evidence type="ECO:0000256" key="1">
    <source>
        <dbReference type="ARBA" id="ARBA00023015"/>
    </source>
</evidence>
<dbReference type="InterPro" id="IPR019888">
    <property type="entry name" value="Tscrpt_reg_AsnC-like"/>
</dbReference>
<feature type="domain" description="HTH asnC-type" evidence="4">
    <location>
        <begin position="8"/>
        <end position="68"/>
    </location>
</feature>
<dbReference type="PRINTS" id="PR00033">
    <property type="entry name" value="HTHASNC"/>
</dbReference>
<dbReference type="InterPro" id="IPR011008">
    <property type="entry name" value="Dimeric_a/b-barrel"/>
</dbReference>
<protein>
    <submittedName>
        <fullName evidence="5">Lrp/AsnC family transcriptional regulator</fullName>
    </submittedName>
</protein>
<reference evidence="5 6" key="1">
    <citation type="submission" date="2021-01" db="EMBL/GenBank/DDBJ databases">
        <title>WGS of actinomycetes isolated from Thailand.</title>
        <authorList>
            <person name="Thawai C."/>
        </authorList>
    </citation>
    <scope>NUCLEOTIDE SEQUENCE [LARGE SCALE GENOMIC DNA]</scope>
    <source>
        <strain evidence="5 6">CH9-7</strain>
    </source>
</reference>
<dbReference type="InterPro" id="IPR036390">
    <property type="entry name" value="WH_DNA-bd_sf"/>
</dbReference>
<evidence type="ECO:0000256" key="2">
    <source>
        <dbReference type="ARBA" id="ARBA00023125"/>
    </source>
</evidence>
<evidence type="ECO:0000259" key="4">
    <source>
        <dbReference type="PROSITE" id="PS50956"/>
    </source>
</evidence>
<dbReference type="PROSITE" id="PS50956">
    <property type="entry name" value="HTH_ASNC_2"/>
    <property type="match status" value="1"/>
</dbReference>
<dbReference type="SUPFAM" id="SSF46785">
    <property type="entry name" value="Winged helix' DNA-binding domain"/>
    <property type="match status" value="2"/>
</dbReference>
<dbReference type="SUPFAM" id="SSF54909">
    <property type="entry name" value="Dimeric alpha+beta barrel"/>
    <property type="match status" value="1"/>
</dbReference>
<evidence type="ECO:0000313" key="6">
    <source>
        <dbReference type="Proteomes" id="UP000629371"/>
    </source>
</evidence>
<dbReference type="Proteomes" id="UP000629371">
    <property type="component" value="Unassembled WGS sequence"/>
</dbReference>
<dbReference type="Pfam" id="PF13404">
    <property type="entry name" value="HTH_AsnC-type"/>
    <property type="match status" value="2"/>
</dbReference>
<keyword evidence="6" id="KW-1185">Reference proteome</keyword>
<dbReference type="InterPro" id="IPR036388">
    <property type="entry name" value="WH-like_DNA-bd_sf"/>
</dbReference>
<dbReference type="Pfam" id="PF01037">
    <property type="entry name" value="AsnC_trans_reg"/>
    <property type="match status" value="1"/>
</dbReference>
<name>A0ABS1MSU3_9ACTN</name>
<evidence type="ECO:0000313" key="5">
    <source>
        <dbReference type="EMBL" id="MBL1090836.1"/>
    </source>
</evidence>
<keyword evidence="2" id="KW-0238">DNA-binding</keyword>
<keyword evidence="3" id="KW-0804">Transcription</keyword>
<dbReference type="PANTHER" id="PTHR30154">
    <property type="entry name" value="LEUCINE-RESPONSIVE REGULATORY PROTEIN"/>
    <property type="match status" value="1"/>
</dbReference>
<dbReference type="Gene3D" id="1.10.10.10">
    <property type="entry name" value="Winged helix-like DNA-binding domain superfamily/Winged helix DNA-binding domain"/>
    <property type="match status" value="2"/>
</dbReference>
<organism evidence="5 6">
    <name type="scientific">Streptomyces siderophoricus</name>
    <dbReference type="NCBI Taxonomy" id="2802281"/>
    <lineage>
        <taxon>Bacteria</taxon>
        <taxon>Bacillati</taxon>
        <taxon>Actinomycetota</taxon>
        <taxon>Actinomycetes</taxon>
        <taxon>Kitasatosporales</taxon>
        <taxon>Streptomycetaceae</taxon>
        <taxon>Streptomyces</taxon>
    </lineage>
</organism>
<proteinExistence type="predicted"/>
<dbReference type="RefSeq" id="WP_201804714.1">
    <property type="nucleotide sequence ID" value="NZ_JAERRI010000008.1"/>
</dbReference>
<accession>A0ABS1MSU3</accession>
<dbReference type="PANTHER" id="PTHR30154:SF34">
    <property type="entry name" value="TRANSCRIPTIONAL REGULATOR AZLB"/>
    <property type="match status" value="1"/>
</dbReference>
<keyword evidence="1" id="KW-0805">Transcription regulation</keyword>
<comment type="caution">
    <text evidence="5">The sequence shown here is derived from an EMBL/GenBank/DDBJ whole genome shotgun (WGS) entry which is preliminary data.</text>
</comment>